<protein>
    <submittedName>
        <fullName evidence="1">Uncharacterized protein</fullName>
    </submittedName>
</protein>
<organism evidence="1 2">
    <name type="scientific">Streptococcus equi subsp. ruminatorum CECT 5772</name>
    <dbReference type="NCBI Taxonomy" id="1051981"/>
    <lineage>
        <taxon>Bacteria</taxon>
        <taxon>Bacillati</taxon>
        <taxon>Bacillota</taxon>
        <taxon>Bacilli</taxon>
        <taxon>Lactobacillales</taxon>
        <taxon>Streptococcaceae</taxon>
        <taxon>Streptococcus</taxon>
    </lineage>
</organism>
<dbReference type="InterPro" id="IPR048166">
    <property type="entry name" value="VVA0879-like"/>
</dbReference>
<dbReference type="RefSeq" id="WP_037578528.1">
    <property type="nucleotide sequence ID" value="NZ_AWEX01000006.1"/>
</dbReference>
<dbReference type="Proteomes" id="UP000028704">
    <property type="component" value="Unassembled WGS sequence"/>
</dbReference>
<accession>A0A922NVW0</accession>
<evidence type="ECO:0000313" key="2">
    <source>
        <dbReference type="Proteomes" id="UP000028704"/>
    </source>
</evidence>
<name>A0A922NVW0_9STRE</name>
<dbReference type="NCBIfam" id="NF041591">
    <property type="entry name" value="CxxC_VVA0879"/>
    <property type="match status" value="1"/>
</dbReference>
<proteinExistence type="predicted"/>
<dbReference type="EMBL" id="AWEX01000006">
    <property type="protein sequence ID" value="KED05313.1"/>
    <property type="molecule type" value="Genomic_DNA"/>
</dbReference>
<comment type="caution">
    <text evidence="1">The sequence shown here is derived from an EMBL/GenBank/DDBJ whole genome shotgun (WGS) entry which is preliminary data.</text>
</comment>
<gene>
    <name evidence="1" type="ORF">CECT5772_00721</name>
</gene>
<dbReference type="AlphaFoldDB" id="A0A922NVW0"/>
<reference evidence="1 2" key="1">
    <citation type="journal article" date="2014" name="Int. J. Syst. Evol. Microbiol.">
        <title>Phylogenomics and the dynamic genome evolution of the genus Streptococcus.</title>
        <authorList>
            <consortium name="The Broad Institute Genome Sequencing Platform"/>
            <person name="Richards V.P."/>
            <person name="Palmer S.R."/>
            <person name="Pavinski Bitar P.D."/>
            <person name="Qin X."/>
            <person name="Weinstock G.M."/>
            <person name="Highlander S.K."/>
            <person name="Town C.D."/>
            <person name="Burne R.A."/>
            <person name="Stanhope M.J."/>
        </authorList>
    </citation>
    <scope>NUCLEOTIDE SEQUENCE [LARGE SCALE GENOMIC DNA]</scope>
    <source>
        <strain evidence="1 2">CECT 5772</strain>
    </source>
</reference>
<sequence>MKEQTLAEWKAEGVSRFGENIEQHIFKCPNCGRGNKVSEFREYVDSPDKAAVNCIGRYNPQLGCNWAAYGLFGTMGKGRVIKLPNGKSAEVFDFEEMIK</sequence>
<evidence type="ECO:0000313" key="1">
    <source>
        <dbReference type="EMBL" id="KED05313.1"/>
    </source>
</evidence>